<dbReference type="InterPro" id="IPR008813">
    <property type="entry name" value="Plasmid_replication_RepL"/>
</dbReference>
<evidence type="ECO:0000313" key="3">
    <source>
        <dbReference type="Proteomes" id="UP000819052"/>
    </source>
</evidence>
<keyword evidence="3" id="KW-1185">Reference proteome</keyword>
<comment type="caution">
    <text evidence="2">The sequence shown here is derived from an EMBL/GenBank/DDBJ whole genome shotgun (WGS) entry which is preliminary data.</text>
</comment>
<organism evidence="2 3">
    <name type="scientific">Massilia aquatica</name>
    <dbReference type="NCBI Taxonomy" id="2609000"/>
    <lineage>
        <taxon>Bacteria</taxon>
        <taxon>Pseudomonadati</taxon>
        <taxon>Pseudomonadota</taxon>
        <taxon>Betaproteobacteria</taxon>
        <taxon>Burkholderiales</taxon>
        <taxon>Oxalobacteraceae</taxon>
        <taxon>Telluria group</taxon>
        <taxon>Massilia</taxon>
    </lineage>
</organism>
<proteinExistence type="predicted"/>
<dbReference type="Pfam" id="PF05732">
    <property type="entry name" value="RepL"/>
    <property type="match status" value="1"/>
</dbReference>
<sequence length="198" mass="22239">MSVVRFKTNPFLEDMVIPAKGKQIKLSRLGKDQNVLVNHDTGEHHGTHVVTYKKVDGEQFVKLFTANIAMTFDLSAAGIKAFSVLLWVVQNKALAKDEIDLDVLVLDEFSAAHVKKDPPLRLSSATFRRGIAELEKAQIVAKTMRQGRYFINPNFIFNGDRLAFTTVIERTKRNRDPNTIDLLEGKTDAEKARDEAAV</sequence>
<name>A0ABX0MJ97_9BURK</name>
<protein>
    <recommendedName>
        <fullName evidence="1">Plasmid replication protein RepL domain-containing protein</fullName>
    </recommendedName>
</protein>
<accession>A0ABX0MJ97</accession>
<gene>
    <name evidence="2" type="ORF">F1609_33595</name>
</gene>
<evidence type="ECO:0000313" key="2">
    <source>
        <dbReference type="EMBL" id="NHZ45037.1"/>
    </source>
</evidence>
<dbReference type="RefSeq" id="WP_167082285.1">
    <property type="nucleotide sequence ID" value="NZ_VVIW01000058.1"/>
</dbReference>
<reference evidence="2 3" key="1">
    <citation type="submission" date="2019-09" db="EMBL/GenBank/DDBJ databases">
        <title>Taxonomy of Antarctic Massilia spp.: description of Massilia rubra sp. nov., Massilia aquatica sp. nov., Massilia mucilaginosa sp. nov., Massilia frigida sp. nov. isolated from streams, lakes and regoliths.</title>
        <authorList>
            <person name="Holochova P."/>
            <person name="Sedlacek I."/>
            <person name="Kralova S."/>
            <person name="Maslanova I."/>
            <person name="Busse H.-J."/>
            <person name="Stankova E."/>
            <person name="Vrbovska V."/>
            <person name="Kovarovic V."/>
            <person name="Bartak M."/>
            <person name="Svec P."/>
            <person name="Pantucek R."/>
        </authorList>
    </citation>
    <scope>NUCLEOTIDE SEQUENCE [LARGE SCALE GENOMIC DNA]</scope>
    <source>
        <strain evidence="2 3">CCM 8693</strain>
    </source>
</reference>
<feature type="domain" description="Plasmid replication protein RepL" evidence="1">
    <location>
        <begin position="34"/>
        <end position="168"/>
    </location>
</feature>
<dbReference type="EMBL" id="VVIW01000058">
    <property type="protein sequence ID" value="NHZ45037.1"/>
    <property type="molecule type" value="Genomic_DNA"/>
</dbReference>
<dbReference type="Proteomes" id="UP000819052">
    <property type="component" value="Unassembled WGS sequence"/>
</dbReference>
<evidence type="ECO:0000259" key="1">
    <source>
        <dbReference type="Pfam" id="PF05732"/>
    </source>
</evidence>